<sequence length="165" mass="17701">MISTVERPDISRRSGAITRRAESASSPAVGSSRTRTRVEAAEEGGEHEQLAEGHPARGDLPDAEPDDGQHTDRLDHLDELGVELAHPGPAHRGAQPRAGLGRQPPLLRPFPAVRLGEHDVAEGFLDDHLLDGLDVSGEPGDEIALPVVLEEVRRQQLDVPEDPGP</sequence>
<keyword evidence="3" id="KW-1185">Reference proteome</keyword>
<reference evidence="2" key="1">
    <citation type="submission" date="2022-06" db="EMBL/GenBank/DDBJ databases">
        <title>Complete genome sequence of Streptomyces nigrescens HEK616.</title>
        <authorList>
            <person name="Asamizu S."/>
            <person name="Onaka H."/>
        </authorList>
    </citation>
    <scope>NUCLEOTIDE SEQUENCE</scope>
    <source>
        <strain evidence="2">HEK616</strain>
    </source>
</reference>
<feature type="compositionally biased region" description="Basic and acidic residues" evidence="1">
    <location>
        <begin position="36"/>
        <end position="60"/>
    </location>
</feature>
<dbReference type="EMBL" id="AP026073">
    <property type="protein sequence ID" value="BDM72937.1"/>
    <property type="molecule type" value="Genomic_DNA"/>
</dbReference>
<evidence type="ECO:0000313" key="2">
    <source>
        <dbReference type="EMBL" id="BDM72937.1"/>
    </source>
</evidence>
<name>A0ABM8A2S6_STRNI</name>
<dbReference type="Proteomes" id="UP001059597">
    <property type="component" value="Chromosome"/>
</dbReference>
<feature type="compositionally biased region" description="Basic and acidic residues" evidence="1">
    <location>
        <begin position="1"/>
        <end position="12"/>
    </location>
</feature>
<feature type="compositionally biased region" description="Basic and acidic residues" evidence="1">
    <location>
        <begin position="67"/>
        <end position="79"/>
    </location>
</feature>
<proteinExistence type="predicted"/>
<evidence type="ECO:0000256" key="1">
    <source>
        <dbReference type="SAM" id="MobiDB-lite"/>
    </source>
</evidence>
<evidence type="ECO:0000313" key="3">
    <source>
        <dbReference type="Proteomes" id="UP001059597"/>
    </source>
</evidence>
<gene>
    <name evidence="2" type="ORF">HEK616_64240</name>
</gene>
<organism evidence="2 3">
    <name type="scientific">Streptomyces nigrescens</name>
    <dbReference type="NCBI Taxonomy" id="1920"/>
    <lineage>
        <taxon>Bacteria</taxon>
        <taxon>Bacillati</taxon>
        <taxon>Actinomycetota</taxon>
        <taxon>Actinomycetes</taxon>
        <taxon>Kitasatosporales</taxon>
        <taxon>Streptomycetaceae</taxon>
        <taxon>Streptomyces</taxon>
    </lineage>
</organism>
<feature type="region of interest" description="Disordered" evidence="1">
    <location>
        <begin position="1"/>
        <end position="105"/>
    </location>
</feature>
<protein>
    <submittedName>
        <fullName evidence="2">Uncharacterized protein</fullName>
    </submittedName>
</protein>
<feature type="compositionally biased region" description="Polar residues" evidence="1">
    <location>
        <begin position="23"/>
        <end position="33"/>
    </location>
</feature>
<accession>A0ABM8A2S6</accession>